<gene>
    <name evidence="1" type="ORF">CICLE_v10006984mg</name>
</gene>
<dbReference type="Gramene" id="ESR34745">
    <property type="protein sequence ID" value="ESR34745"/>
    <property type="gene ID" value="CICLE_v10006984mg"/>
</dbReference>
<dbReference type="InParanoid" id="V4S7E6"/>
<sequence length="84" mass="9671">MVAKTSTIRQMEAESLVEFIPLRGYHEEDFSITNFDFNGRYQEAINISLIDKIKLEVLGHDHILLVHYALEVTQVGVTLENLRP</sequence>
<organism evidence="1 2">
    <name type="scientific">Citrus clementina</name>
    <name type="common">Clementine</name>
    <name type="synonym">Citrus deliciosa x Citrus sinensis</name>
    <dbReference type="NCBI Taxonomy" id="85681"/>
    <lineage>
        <taxon>Eukaryota</taxon>
        <taxon>Viridiplantae</taxon>
        <taxon>Streptophyta</taxon>
        <taxon>Embryophyta</taxon>
        <taxon>Tracheophyta</taxon>
        <taxon>Spermatophyta</taxon>
        <taxon>Magnoliopsida</taxon>
        <taxon>eudicotyledons</taxon>
        <taxon>Gunneridae</taxon>
        <taxon>Pentapetalae</taxon>
        <taxon>rosids</taxon>
        <taxon>malvids</taxon>
        <taxon>Sapindales</taxon>
        <taxon>Rutaceae</taxon>
        <taxon>Aurantioideae</taxon>
        <taxon>Citrus</taxon>
    </lineage>
</organism>
<dbReference type="Proteomes" id="UP000030687">
    <property type="component" value="Unassembled WGS sequence"/>
</dbReference>
<dbReference type="AlphaFoldDB" id="V4S7E6"/>
<dbReference type="KEGG" id="cic:CICLE_v10006984mg"/>
<accession>V4S7E6</accession>
<dbReference type="EMBL" id="KI537036">
    <property type="protein sequence ID" value="ESR34745.1"/>
    <property type="molecule type" value="Genomic_DNA"/>
</dbReference>
<protein>
    <submittedName>
        <fullName evidence="1">Uncharacterized protein</fullName>
    </submittedName>
</protein>
<proteinExistence type="predicted"/>
<name>V4S7E6_CITCL</name>
<reference evidence="1 2" key="1">
    <citation type="submission" date="2013-10" db="EMBL/GenBank/DDBJ databases">
        <authorList>
            <consortium name="International Citrus Genome Consortium"/>
            <person name="Jenkins J."/>
            <person name="Schmutz J."/>
            <person name="Prochnik S."/>
            <person name="Rokhsar D."/>
            <person name="Gmitter F."/>
            <person name="Ollitrault P."/>
            <person name="Machado M."/>
            <person name="Talon M."/>
            <person name="Wincker P."/>
            <person name="Jaillon O."/>
            <person name="Morgante M."/>
        </authorList>
    </citation>
    <scope>NUCLEOTIDE SEQUENCE</scope>
    <source>
        <strain evidence="2">cv. Clemenules</strain>
    </source>
</reference>
<evidence type="ECO:0000313" key="1">
    <source>
        <dbReference type="EMBL" id="ESR34745.1"/>
    </source>
</evidence>
<evidence type="ECO:0000313" key="2">
    <source>
        <dbReference type="Proteomes" id="UP000030687"/>
    </source>
</evidence>
<keyword evidence="2" id="KW-1185">Reference proteome</keyword>